<organism evidence="9">
    <name type="scientific">uncultured planctomycete 8FN</name>
    <dbReference type="NCBI Taxonomy" id="455070"/>
    <lineage>
        <taxon>Bacteria</taxon>
        <taxon>Pseudomonadati</taxon>
        <taxon>Planctomycetota</taxon>
        <taxon>Planctomycetia</taxon>
        <taxon>Planctomycetales</taxon>
        <taxon>environmental samples</taxon>
    </lineage>
</organism>
<dbReference type="InterPro" id="IPR000719">
    <property type="entry name" value="Prot_kinase_dom"/>
</dbReference>
<dbReference type="PROSITE" id="PS50011">
    <property type="entry name" value="PROTEIN_KINASE_DOM"/>
    <property type="match status" value="1"/>
</dbReference>
<accession>A9LH34</accession>
<name>A9LH34_9BACT</name>
<dbReference type="PANTHER" id="PTHR24348">
    <property type="entry name" value="SERINE/THREONINE-PROTEIN KINASE UNC-51-RELATED"/>
    <property type="match status" value="1"/>
</dbReference>
<evidence type="ECO:0000256" key="5">
    <source>
        <dbReference type="PROSITE-ProRule" id="PRU10141"/>
    </source>
</evidence>
<reference evidence="9" key="1">
    <citation type="journal article" date="2007" name="ISME J.">
        <title>Fosmids of novel marine Planctomycetes from the Namibian and Oregon coast upwelling systems and their cross-comparison with planctomycete genomes.</title>
        <authorList>
            <person name="Woebken D."/>
            <person name="Teeling H."/>
            <person name="Wecker P."/>
            <person name="Dumitriu A."/>
            <person name="Kostadinov I."/>
            <person name="DeLong E.F."/>
            <person name="Amann R."/>
            <person name="Gloeckner F.O."/>
        </authorList>
    </citation>
    <scope>NUCLEOTIDE SEQUENCE</scope>
</reference>
<evidence type="ECO:0000256" key="1">
    <source>
        <dbReference type="ARBA" id="ARBA00022679"/>
    </source>
</evidence>
<feature type="compositionally biased region" description="Polar residues" evidence="6">
    <location>
        <begin position="1"/>
        <end position="14"/>
    </location>
</feature>
<feature type="transmembrane region" description="Helical" evidence="7">
    <location>
        <begin position="310"/>
        <end position="333"/>
    </location>
</feature>
<evidence type="ECO:0000259" key="8">
    <source>
        <dbReference type="PROSITE" id="PS50011"/>
    </source>
</evidence>
<dbReference type="Pfam" id="PF00069">
    <property type="entry name" value="Pkinase"/>
    <property type="match status" value="1"/>
</dbReference>
<dbReference type="PROSITE" id="PS00108">
    <property type="entry name" value="PROTEIN_KINASE_ST"/>
    <property type="match status" value="1"/>
</dbReference>
<dbReference type="InterPro" id="IPR011009">
    <property type="entry name" value="Kinase-like_dom_sf"/>
</dbReference>
<feature type="transmembrane region" description="Helical" evidence="7">
    <location>
        <begin position="679"/>
        <end position="701"/>
    </location>
</feature>
<dbReference type="PROSITE" id="PS00107">
    <property type="entry name" value="PROTEIN_KINASE_ATP"/>
    <property type="match status" value="1"/>
</dbReference>
<dbReference type="GO" id="GO:0016020">
    <property type="term" value="C:membrane"/>
    <property type="evidence" value="ECO:0007669"/>
    <property type="project" value="TreeGrafter"/>
</dbReference>
<feature type="compositionally biased region" description="Basic and acidic residues" evidence="6">
    <location>
        <begin position="16"/>
        <end position="25"/>
    </location>
</feature>
<dbReference type="PANTHER" id="PTHR24348:SF22">
    <property type="entry name" value="NON-SPECIFIC SERINE_THREONINE PROTEIN KINASE"/>
    <property type="match status" value="1"/>
</dbReference>
<keyword evidence="7" id="KW-1133">Transmembrane helix</keyword>
<dbReference type="InterPro" id="IPR008271">
    <property type="entry name" value="Ser/Thr_kinase_AS"/>
</dbReference>
<evidence type="ECO:0000256" key="2">
    <source>
        <dbReference type="ARBA" id="ARBA00022741"/>
    </source>
</evidence>
<evidence type="ECO:0000256" key="6">
    <source>
        <dbReference type="SAM" id="MobiDB-lite"/>
    </source>
</evidence>
<dbReference type="SUPFAM" id="SSF56112">
    <property type="entry name" value="Protein kinase-like (PK-like)"/>
    <property type="match status" value="1"/>
</dbReference>
<evidence type="ECO:0000313" key="9">
    <source>
        <dbReference type="EMBL" id="ABX10711.1"/>
    </source>
</evidence>
<dbReference type="GO" id="GO:0004674">
    <property type="term" value="F:protein serine/threonine kinase activity"/>
    <property type="evidence" value="ECO:0007669"/>
    <property type="project" value="InterPro"/>
</dbReference>
<dbReference type="GO" id="GO:0005524">
    <property type="term" value="F:ATP binding"/>
    <property type="evidence" value="ECO:0007669"/>
    <property type="project" value="UniProtKB-UniRule"/>
</dbReference>
<evidence type="ECO:0000256" key="4">
    <source>
        <dbReference type="ARBA" id="ARBA00022840"/>
    </source>
</evidence>
<dbReference type="AlphaFoldDB" id="A9LH34"/>
<keyword evidence="7" id="KW-0472">Membrane</keyword>
<dbReference type="GO" id="GO:0000407">
    <property type="term" value="C:phagophore assembly site"/>
    <property type="evidence" value="ECO:0007669"/>
    <property type="project" value="TreeGrafter"/>
</dbReference>
<keyword evidence="3 9" id="KW-0418">Kinase</keyword>
<dbReference type="EMBL" id="EF591888">
    <property type="protein sequence ID" value="ABX10711.1"/>
    <property type="molecule type" value="Genomic_DNA"/>
</dbReference>
<dbReference type="InterPro" id="IPR017441">
    <property type="entry name" value="Protein_kinase_ATP_BS"/>
</dbReference>
<dbReference type="Gene3D" id="1.10.510.10">
    <property type="entry name" value="Transferase(Phosphotransferase) domain 1"/>
    <property type="match status" value="1"/>
</dbReference>
<keyword evidence="1" id="KW-0808">Transferase</keyword>
<gene>
    <name evidence="9" type="ORF">8FN_33</name>
</gene>
<keyword evidence="2 5" id="KW-0547">Nucleotide-binding</keyword>
<feature type="binding site" evidence="5">
    <location>
        <position position="63"/>
    </location>
    <ligand>
        <name>ATP</name>
        <dbReference type="ChEBI" id="CHEBI:30616"/>
    </ligand>
</feature>
<evidence type="ECO:0000256" key="3">
    <source>
        <dbReference type="ARBA" id="ARBA00022777"/>
    </source>
</evidence>
<dbReference type="SMART" id="SM00220">
    <property type="entry name" value="S_TKc"/>
    <property type="match status" value="1"/>
</dbReference>
<dbReference type="GO" id="GO:0005829">
    <property type="term" value="C:cytosol"/>
    <property type="evidence" value="ECO:0007669"/>
    <property type="project" value="TreeGrafter"/>
</dbReference>
<keyword evidence="7" id="KW-0812">Transmembrane</keyword>
<dbReference type="CDD" id="cd14014">
    <property type="entry name" value="STKc_PknB_like"/>
    <property type="match status" value="1"/>
</dbReference>
<feature type="region of interest" description="Disordered" evidence="6">
    <location>
        <begin position="1"/>
        <end position="33"/>
    </location>
</feature>
<feature type="domain" description="Protein kinase" evidence="8">
    <location>
        <begin position="34"/>
        <end position="311"/>
    </location>
</feature>
<protein>
    <submittedName>
        <fullName evidence="9">Protein kinase superfamily membrane protein</fullName>
    </submittedName>
</protein>
<dbReference type="CDD" id="cd12914">
    <property type="entry name" value="PDC1_DGC_like"/>
    <property type="match status" value="1"/>
</dbReference>
<proteinExistence type="predicted"/>
<keyword evidence="4 5" id="KW-0067">ATP-binding</keyword>
<dbReference type="GO" id="GO:0005776">
    <property type="term" value="C:autophagosome"/>
    <property type="evidence" value="ECO:0007669"/>
    <property type="project" value="TreeGrafter"/>
</dbReference>
<dbReference type="Gene3D" id="3.30.450.20">
    <property type="entry name" value="PAS domain"/>
    <property type="match status" value="1"/>
</dbReference>
<dbReference type="InterPro" id="IPR045269">
    <property type="entry name" value="Atg1-like"/>
</dbReference>
<sequence length="730" mass="81937">MEQDQTQFQSPTELENSEKLSREGSRPPSEVPGYDIQSLIGAGAYGEVWSGIDRNTGRKVAIKFYSRRSSVDFSLLTREVEKLASLAADRYVVQLLDVGWDSVPPFYVMDFIENGSLEDELHRRGVFPTNEAIEMFYEVAIGLMHLHNKGILHCDLKPGNVLLDGDHKPRLADFGQSRLSSEQAPALGTLFYMAPEQANLTAIPDAKWDVFALGALMYCMLTGSPPYRSPETIANLESASEINERLLRYQKALNSAGTARLHRELPGVDKQLADIIDRCITVNPNQRYGNVQSILLALRQREETRARKPLMLLGLFGPILLLTIMTVLGWMLYSRSMDKAEQGLMDKARESNSWAAQFASKTATDEIDKFFSSVHRLSRNKIFLDTFVEVLADNQLSEIRERLSDPNATGANRELITQFEANPVRKKLQPLLQEQLDDAALKDASWFATDAKGTQLAFVSEDNKYTTIGKNYCWRTYFSGKPSDSKEITAAGEYYPVPAGPRQHIRVSHISAIFISQASNRWKVAFSKPIYIDGQFMGVVAATVHCGDLVASIQEDNIKKNDQINQYAMLVDFRGGPNQGAILGHPYFETYTSRGEKLPTELLQQTIDLKNTSAKEIFQDPLAKYDPRFSGEWVLGKQNIVRTNFDSLPLQNENTGMMVLALEDAGKVMKPVNELSRQFRIIGIISLAMVVFVGIGLWLMAIRTAKESRERVSRVFRSATETTTIEKEPT</sequence>
<evidence type="ECO:0000256" key="7">
    <source>
        <dbReference type="SAM" id="Phobius"/>
    </source>
</evidence>